<keyword evidence="2" id="KW-1185">Reference proteome</keyword>
<evidence type="ECO:0000313" key="2">
    <source>
        <dbReference type="Proteomes" id="UP000091857"/>
    </source>
</evidence>
<sequence>MVVDYLPKDLVLNILFKLPLISCVVRFRCVYKSWCALFFDPNFIYINLLSHFDSTINSQILVKCDDYRFKYLAFSLLCSNTFDMSPPQKIHWLTFVRKRISHGSDF</sequence>
<protein>
    <submittedName>
        <fullName evidence="1">Uncharacterized protein</fullName>
    </submittedName>
</protein>
<gene>
    <name evidence="1" type="ORF">MANES_04G075293v8</name>
</gene>
<evidence type="ECO:0000313" key="1">
    <source>
        <dbReference type="EMBL" id="KAG8655937.1"/>
    </source>
</evidence>
<name>A0ACB7HT14_MANES</name>
<dbReference type="EMBL" id="CM004390">
    <property type="protein sequence ID" value="KAG8655937.1"/>
    <property type="molecule type" value="Genomic_DNA"/>
</dbReference>
<accession>A0ACB7HT14</accession>
<reference evidence="2" key="1">
    <citation type="journal article" date="2016" name="Nat. Biotechnol.">
        <title>Sequencing wild and cultivated cassava and related species reveals extensive interspecific hybridization and genetic diversity.</title>
        <authorList>
            <person name="Bredeson J.V."/>
            <person name="Lyons J.B."/>
            <person name="Prochnik S.E."/>
            <person name="Wu G.A."/>
            <person name="Ha C.M."/>
            <person name="Edsinger-Gonzales E."/>
            <person name="Grimwood J."/>
            <person name="Schmutz J."/>
            <person name="Rabbi I.Y."/>
            <person name="Egesi C."/>
            <person name="Nauluvula P."/>
            <person name="Lebot V."/>
            <person name="Ndunguru J."/>
            <person name="Mkamilo G."/>
            <person name="Bart R.S."/>
            <person name="Setter T.L."/>
            <person name="Gleadow R.M."/>
            <person name="Kulakow P."/>
            <person name="Ferguson M.E."/>
            <person name="Rounsley S."/>
            <person name="Rokhsar D.S."/>
        </authorList>
    </citation>
    <scope>NUCLEOTIDE SEQUENCE [LARGE SCALE GENOMIC DNA]</scope>
    <source>
        <strain evidence="2">cv. AM560-2</strain>
    </source>
</reference>
<proteinExistence type="predicted"/>
<dbReference type="Proteomes" id="UP000091857">
    <property type="component" value="Chromosome 4"/>
</dbReference>
<organism evidence="1 2">
    <name type="scientific">Manihot esculenta</name>
    <name type="common">Cassava</name>
    <name type="synonym">Jatropha manihot</name>
    <dbReference type="NCBI Taxonomy" id="3983"/>
    <lineage>
        <taxon>Eukaryota</taxon>
        <taxon>Viridiplantae</taxon>
        <taxon>Streptophyta</taxon>
        <taxon>Embryophyta</taxon>
        <taxon>Tracheophyta</taxon>
        <taxon>Spermatophyta</taxon>
        <taxon>Magnoliopsida</taxon>
        <taxon>eudicotyledons</taxon>
        <taxon>Gunneridae</taxon>
        <taxon>Pentapetalae</taxon>
        <taxon>rosids</taxon>
        <taxon>fabids</taxon>
        <taxon>Malpighiales</taxon>
        <taxon>Euphorbiaceae</taxon>
        <taxon>Crotonoideae</taxon>
        <taxon>Manihoteae</taxon>
        <taxon>Manihot</taxon>
    </lineage>
</organism>
<comment type="caution">
    <text evidence="1">The sequence shown here is derived from an EMBL/GenBank/DDBJ whole genome shotgun (WGS) entry which is preliminary data.</text>
</comment>